<evidence type="ECO:0000313" key="1">
    <source>
        <dbReference type="EMBL" id="KFB42156.1"/>
    </source>
</evidence>
<dbReference type="EMBL" id="ATLV01017368">
    <property type="status" value="NOT_ANNOTATED_CDS"/>
    <property type="molecule type" value="Genomic_DNA"/>
</dbReference>
<accession>A0A084VW12</accession>
<reference evidence="2" key="2">
    <citation type="submission" date="2020-05" db="UniProtKB">
        <authorList>
            <consortium name="EnsemblMetazoa"/>
        </authorList>
    </citation>
    <scope>IDENTIFICATION</scope>
</reference>
<protein>
    <submittedName>
        <fullName evidence="1 2">Peptide permease</fullName>
    </submittedName>
</protein>
<dbReference type="EnsemblMetazoa" id="ASIC009820-RA">
    <property type="protein sequence ID" value="ASIC009820-PA"/>
    <property type="gene ID" value="ASIC009820"/>
</dbReference>
<proteinExistence type="predicted"/>
<keyword evidence="3" id="KW-1185">Reference proteome</keyword>
<name>A0A084VW12_ANOSI</name>
<dbReference type="EMBL" id="KE525164">
    <property type="protein sequence ID" value="KFB42156.1"/>
    <property type="molecule type" value="Genomic_DNA"/>
</dbReference>
<reference evidence="1 3" key="1">
    <citation type="journal article" date="2014" name="BMC Genomics">
        <title>Genome sequence of Anopheles sinensis provides insight into genetics basis of mosquito competence for malaria parasites.</title>
        <authorList>
            <person name="Zhou D."/>
            <person name="Zhang D."/>
            <person name="Ding G."/>
            <person name="Shi L."/>
            <person name="Hou Q."/>
            <person name="Ye Y."/>
            <person name="Xu Y."/>
            <person name="Zhou H."/>
            <person name="Xiong C."/>
            <person name="Li S."/>
            <person name="Yu J."/>
            <person name="Hong S."/>
            <person name="Yu X."/>
            <person name="Zou P."/>
            <person name="Chen C."/>
            <person name="Chang X."/>
            <person name="Wang W."/>
            <person name="Lv Y."/>
            <person name="Sun Y."/>
            <person name="Ma L."/>
            <person name="Shen B."/>
            <person name="Zhu C."/>
        </authorList>
    </citation>
    <scope>NUCLEOTIDE SEQUENCE [LARGE SCALE GENOMIC DNA]</scope>
</reference>
<evidence type="ECO:0000313" key="2">
    <source>
        <dbReference type="EnsemblMetazoa" id="ASIC009820-PA"/>
    </source>
</evidence>
<dbReference type="VEuPathDB" id="VectorBase:ASIC009820"/>
<evidence type="ECO:0000313" key="3">
    <source>
        <dbReference type="Proteomes" id="UP000030765"/>
    </source>
</evidence>
<gene>
    <name evidence="1" type="ORF">ZHAS_00009820</name>
</gene>
<sequence length="234" mass="26382">MGAESACRTVWRSTVDRLIRLSIDNRQLADVPHSRPVLTCIIVAAIFLPPFFLHLGGPKDDRLGDWPSKKCNCFGRRRIAARSMIYLPAHRRGGRKMTISSGLKLSDWQLADGDITRQYDSYPPLFFRLLSANDRFVNVAACSSDRVRRLYRAPTLSFKSSRIGLSRAQCFDPWQYVCVYVCVTLFPLDHDFDRYRDQLSVIDFSCLLSRCVPSRISFLSGSLAGQTGGSACST</sequence>
<dbReference type="Proteomes" id="UP000030765">
    <property type="component" value="Unassembled WGS sequence"/>
</dbReference>
<dbReference type="AlphaFoldDB" id="A0A084VW12"/>
<organism evidence="1">
    <name type="scientific">Anopheles sinensis</name>
    <name type="common">Mosquito</name>
    <dbReference type="NCBI Taxonomy" id="74873"/>
    <lineage>
        <taxon>Eukaryota</taxon>
        <taxon>Metazoa</taxon>
        <taxon>Ecdysozoa</taxon>
        <taxon>Arthropoda</taxon>
        <taxon>Hexapoda</taxon>
        <taxon>Insecta</taxon>
        <taxon>Pterygota</taxon>
        <taxon>Neoptera</taxon>
        <taxon>Endopterygota</taxon>
        <taxon>Diptera</taxon>
        <taxon>Nematocera</taxon>
        <taxon>Culicoidea</taxon>
        <taxon>Culicidae</taxon>
        <taxon>Anophelinae</taxon>
        <taxon>Anopheles</taxon>
    </lineage>
</organism>